<dbReference type="Proteomes" id="UP000681341">
    <property type="component" value="Unassembled WGS sequence"/>
</dbReference>
<dbReference type="EMBL" id="JAGFNP010000013">
    <property type="protein sequence ID" value="MBO3735206.1"/>
    <property type="molecule type" value="Genomic_DNA"/>
</dbReference>
<dbReference type="PANTHER" id="PTHR42718:SF35">
    <property type="entry name" value="BLL0718 PROTEIN"/>
    <property type="match status" value="1"/>
</dbReference>
<feature type="transmembrane region" description="Helical" evidence="5">
    <location>
        <begin position="125"/>
        <end position="147"/>
    </location>
</feature>
<dbReference type="PANTHER" id="PTHR42718">
    <property type="entry name" value="MAJOR FACILITATOR SUPERFAMILY MULTIDRUG TRANSPORTER MFSC"/>
    <property type="match status" value="1"/>
</dbReference>
<evidence type="ECO:0000256" key="4">
    <source>
        <dbReference type="ARBA" id="ARBA00023136"/>
    </source>
</evidence>
<organism evidence="7 8">
    <name type="scientific">Glycomyces niveus</name>
    <dbReference type="NCBI Taxonomy" id="2820287"/>
    <lineage>
        <taxon>Bacteria</taxon>
        <taxon>Bacillati</taxon>
        <taxon>Actinomycetota</taxon>
        <taxon>Actinomycetes</taxon>
        <taxon>Glycomycetales</taxon>
        <taxon>Glycomycetaceae</taxon>
        <taxon>Glycomyces</taxon>
    </lineage>
</organism>
<dbReference type="SUPFAM" id="SSF103473">
    <property type="entry name" value="MFS general substrate transporter"/>
    <property type="match status" value="1"/>
</dbReference>
<sequence>MVVAAGLILFMINIDVFTVATVIPAITEDFAISPAAAQWAVLGFTLPAIAAVVPAGTWLAQVGRRPALLLSVGGFAGVGVLVALAHGIGWLIAARFLQGCFAAVTYVLLPLVAAEAVAPALRGRAMGLVFAIGPVGGIAGPVLAGLLADEFGWRAAFLLNLPVAAAILAIVLRRPRTEPLRAPDRATLVQAAYLLTAAAATLTALTLTVELGPIWLLLLPIAVPPVVAWLRTAPGRDVRGIFNVPRARGALLSLAAQMSVQLVIMLMIPFFLSGELRVAESVIGLPGMVLAATMAATSLAAGWLADAWGTRPTAALGMAAMTGGAAAIAFLSPEWTIIDLLWRIALVGVGVGLYASSQTAMTLAAIPPHLASTASGAISLFRHSAIGMAPSLATLAWGLAGYSLAGMRAVIAGVAVIGALGLLALLTSAADRTRPAREPVASATAASQRS</sequence>
<name>A0ABS3U9V0_9ACTN</name>
<proteinExistence type="predicted"/>
<evidence type="ECO:0000313" key="8">
    <source>
        <dbReference type="Proteomes" id="UP000681341"/>
    </source>
</evidence>
<dbReference type="PROSITE" id="PS50850">
    <property type="entry name" value="MFS"/>
    <property type="match status" value="1"/>
</dbReference>
<feature type="transmembrane region" description="Helical" evidence="5">
    <location>
        <begin position="7"/>
        <end position="27"/>
    </location>
</feature>
<evidence type="ECO:0000256" key="2">
    <source>
        <dbReference type="ARBA" id="ARBA00022692"/>
    </source>
</evidence>
<evidence type="ECO:0000256" key="3">
    <source>
        <dbReference type="ARBA" id="ARBA00022989"/>
    </source>
</evidence>
<feature type="transmembrane region" description="Helical" evidence="5">
    <location>
        <begin position="312"/>
        <end position="332"/>
    </location>
</feature>
<keyword evidence="8" id="KW-1185">Reference proteome</keyword>
<feature type="transmembrane region" description="Helical" evidence="5">
    <location>
        <begin position="213"/>
        <end position="230"/>
    </location>
</feature>
<protein>
    <submittedName>
        <fullName evidence="7">MFS transporter</fullName>
    </submittedName>
</protein>
<feature type="transmembrane region" description="Helical" evidence="5">
    <location>
        <begin position="406"/>
        <end position="427"/>
    </location>
</feature>
<keyword evidence="2 5" id="KW-0812">Transmembrane</keyword>
<comment type="caution">
    <text evidence="7">The sequence shown here is derived from an EMBL/GenBank/DDBJ whole genome shotgun (WGS) entry which is preliminary data.</text>
</comment>
<feature type="transmembrane region" description="Helical" evidence="5">
    <location>
        <begin position="153"/>
        <end position="174"/>
    </location>
</feature>
<dbReference type="Gene3D" id="1.20.1250.20">
    <property type="entry name" value="MFS general substrate transporter like domains"/>
    <property type="match status" value="1"/>
</dbReference>
<feature type="transmembrane region" description="Helical" evidence="5">
    <location>
        <begin position="344"/>
        <end position="366"/>
    </location>
</feature>
<accession>A0ABS3U9V0</accession>
<feature type="transmembrane region" description="Helical" evidence="5">
    <location>
        <begin position="283"/>
        <end position="305"/>
    </location>
</feature>
<evidence type="ECO:0000313" key="7">
    <source>
        <dbReference type="EMBL" id="MBO3735206.1"/>
    </source>
</evidence>
<evidence type="ECO:0000256" key="1">
    <source>
        <dbReference type="ARBA" id="ARBA00004651"/>
    </source>
</evidence>
<feature type="transmembrane region" description="Helical" evidence="5">
    <location>
        <begin position="251"/>
        <end position="271"/>
    </location>
</feature>
<keyword evidence="3 5" id="KW-1133">Transmembrane helix</keyword>
<dbReference type="Pfam" id="PF07690">
    <property type="entry name" value="MFS_1"/>
    <property type="match status" value="1"/>
</dbReference>
<dbReference type="RefSeq" id="WP_208498830.1">
    <property type="nucleotide sequence ID" value="NZ_JAGFNP010000013.1"/>
</dbReference>
<evidence type="ECO:0000256" key="5">
    <source>
        <dbReference type="SAM" id="Phobius"/>
    </source>
</evidence>
<gene>
    <name evidence="7" type="ORF">J5V16_20440</name>
</gene>
<dbReference type="InterPro" id="IPR020846">
    <property type="entry name" value="MFS_dom"/>
</dbReference>
<feature type="transmembrane region" description="Helical" evidence="5">
    <location>
        <begin position="378"/>
        <end position="400"/>
    </location>
</feature>
<feature type="transmembrane region" description="Helical" evidence="5">
    <location>
        <begin position="39"/>
        <end position="60"/>
    </location>
</feature>
<feature type="transmembrane region" description="Helical" evidence="5">
    <location>
        <begin position="67"/>
        <end position="90"/>
    </location>
</feature>
<keyword evidence="4 5" id="KW-0472">Membrane</keyword>
<reference evidence="7 8" key="1">
    <citation type="submission" date="2021-03" db="EMBL/GenBank/DDBJ databases">
        <title>Glycomyces sp. nov., a novel actinomycete isolated from soil.</title>
        <authorList>
            <person name="Yang X."/>
            <person name="Xu X."/>
        </authorList>
    </citation>
    <scope>NUCLEOTIDE SEQUENCE [LARGE SCALE GENOMIC DNA]</scope>
    <source>
        <strain evidence="7 8">NEAU-S30</strain>
    </source>
</reference>
<feature type="domain" description="Major facilitator superfamily (MFS) profile" evidence="6">
    <location>
        <begin position="1"/>
        <end position="430"/>
    </location>
</feature>
<comment type="subcellular location">
    <subcellularLocation>
        <location evidence="1">Cell membrane</location>
        <topology evidence="1">Multi-pass membrane protein</topology>
    </subcellularLocation>
</comment>
<feature type="transmembrane region" description="Helical" evidence="5">
    <location>
        <begin position="96"/>
        <end position="118"/>
    </location>
</feature>
<dbReference type="InterPro" id="IPR011701">
    <property type="entry name" value="MFS"/>
</dbReference>
<evidence type="ECO:0000259" key="6">
    <source>
        <dbReference type="PROSITE" id="PS50850"/>
    </source>
</evidence>
<dbReference type="Gene3D" id="1.20.1720.10">
    <property type="entry name" value="Multidrug resistance protein D"/>
    <property type="match status" value="1"/>
</dbReference>
<dbReference type="InterPro" id="IPR036259">
    <property type="entry name" value="MFS_trans_sf"/>
</dbReference>
<feature type="transmembrane region" description="Helical" evidence="5">
    <location>
        <begin position="186"/>
        <end position="207"/>
    </location>
</feature>